<evidence type="ECO:0000256" key="1">
    <source>
        <dbReference type="SAM" id="Phobius"/>
    </source>
</evidence>
<accession>A0A1F8EVA2</accession>
<dbReference type="Proteomes" id="UP000177507">
    <property type="component" value="Unassembled WGS sequence"/>
</dbReference>
<organism evidence="2 3">
    <name type="scientific">Candidatus Yanofskybacteria bacterium RIFCSPHIGHO2_01_FULL_44_17</name>
    <dbReference type="NCBI Taxonomy" id="1802668"/>
    <lineage>
        <taxon>Bacteria</taxon>
        <taxon>Candidatus Yanofskyibacteriota</taxon>
    </lineage>
</organism>
<keyword evidence="1" id="KW-0472">Membrane</keyword>
<proteinExistence type="predicted"/>
<gene>
    <name evidence="2" type="ORF">A2831_01950</name>
</gene>
<feature type="transmembrane region" description="Helical" evidence="1">
    <location>
        <begin position="45"/>
        <end position="69"/>
    </location>
</feature>
<reference evidence="2 3" key="1">
    <citation type="journal article" date="2016" name="Nat. Commun.">
        <title>Thousands of microbial genomes shed light on interconnected biogeochemical processes in an aquifer system.</title>
        <authorList>
            <person name="Anantharaman K."/>
            <person name="Brown C.T."/>
            <person name="Hug L.A."/>
            <person name="Sharon I."/>
            <person name="Castelle C.J."/>
            <person name="Probst A.J."/>
            <person name="Thomas B.C."/>
            <person name="Singh A."/>
            <person name="Wilkins M.J."/>
            <person name="Karaoz U."/>
            <person name="Brodie E.L."/>
            <person name="Williams K.H."/>
            <person name="Hubbard S.S."/>
            <person name="Banfield J.F."/>
        </authorList>
    </citation>
    <scope>NUCLEOTIDE SEQUENCE [LARGE SCALE GENOMIC DNA]</scope>
</reference>
<keyword evidence="1" id="KW-0812">Transmembrane</keyword>
<keyword evidence="1" id="KW-1133">Transmembrane helix</keyword>
<evidence type="ECO:0000313" key="2">
    <source>
        <dbReference type="EMBL" id="OGN04782.1"/>
    </source>
</evidence>
<sequence>MTRAKFVTTLLLITVAFLPIFNFVLAAAGTESLPGEDLAIQDVFAIINGLACWFSRVAVLLMVIFIILAGIRFMAARGDPKAYETAKKNFGHVLIGLLVIMGVYIIIATVANAVGVTDFSFIPLVC</sequence>
<dbReference type="AlphaFoldDB" id="A0A1F8EVA2"/>
<name>A0A1F8EVA2_9BACT</name>
<dbReference type="EMBL" id="MGJI01000017">
    <property type="protein sequence ID" value="OGN04782.1"/>
    <property type="molecule type" value="Genomic_DNA"/>
</dbReference>
<protein>
    <submittedName>
        <fullName evidence="2">Uncharacterized protein</fullName>
    </submittedName>
</protein>
<dbReference type="InterPro" id="IPR043993">
    <property type="entry name" value="T4SS_pilin"/>
</dbReference>
<evidence type="ECO:0000313" key="3">
    <source>
        <dbReference type="Proteomes" id="UP000177507"/>
    </source>
</evidence>
<dbReference type="Pfam" id="PF18895">
    <property type="entry name" value="T4SS_pilin"/>
    <property type="match status" value="1"/>
</dbReference>
<feature type="transmembrane region" description="Helical" evidence="1">
    <location>
        <begin position="90"/>
        <end position="114"/>
    </location>
</feature>
<comment type="caution">
    <text evidence="2">The sequence shown here is derived from an EMBL/GenBank/DDBJ whole genome shotgun (WGS) entry which is preliminary data.</text>
</comment>
<dbReference type="STRING" id="1802668.A2831_01950"/>